<organism evidence="2 3">
    <name type="scientific">Natronoarchaeum mannanilyticum</name>
    <dbReference type="NCBI Taxonomy" id="926360"/>
    <lineage>
        <taxon>Archaea</taxon>
        <taxon>Methanobacteriati</taxon>
        <taxon>Methanobacteriota</taxon>
        <taxon>Stenosarchaea group</taxon>
        <taxon>Halobacteria</taxon>
        <taxon>Halobacteriales</taxon>
        <taxon>Natronoarchaeaceae</taxon>
    </lineage>
</organism>
<protein>
    <submittedName>
        <fullName evidence="2">Uncharacterized protein</fullName>
    </submittedName>
</protein>
<keyword evidence="3" id="KW-1185">Reference proteome</keyword>
<dbReference type="AlphaFoldDB" id="A0AAV3TBW1"/>
<accession>A0AAV3TBW1</accession>
<feature type="compositionally biased region" description="Acidic residues" evidence="1">
    <location>
        <begin position="240"/>
        <end position="251"/>
    </location>
</feature>
<evidence type="ECO:0000313" key="3">
    <source>
        <dbReference type="Proteomes" id="UP001500420"/>
    </source>
</evidence>
<dbReference type="EMBL" id="BAAADV010000005">
    <property type="protein sequence ID" value="GAA0676215.1"/>
    <property type="molecule type" value="Genomic_DNA"/>
</dbReference>
<evidence type="ECO:0000313" key="2">
    <source>
        <dbReference type="EMBL" id="GAA0676215.1"/>
    </source>
</evidence>
<feature type="compositionally biased region" description="Polar residues" evidence="1">
    <location>
        <begin position="258"/>
        <end position="272"/>
    </location>
</feature>
<dbReference type="Proteomes" id="UP001500420">
    <property type="component" value="Unassembled WGS sequence"/>
</dbReference>
<reference evidence="2 3" key="1">
    <citation type="journal article" date="2019" name="Int. J. Syst. Evol. Microbiol.">
        <title>The Global Catalogue of Microorganisms (GCM) 10K type strain sequencing project: providing services to taxonomists for standard genome sequencing and annotation.</title>
        <authorList>
            <consortium name="The Broad Institute Genomics Platform"/>
            <consortium name="The Broad Institute Genome Sequencing Center for Infectious Disease"/>
            <person name="Wu L."/>
            <person name="Ma J."/>
        </authorList>
    </citation>
    <scope>NUCLEOTIDE SEQUENCE [LARGE SCALE GENOMIC DNA]</scope>
    <source>
        <strain evidence="2 3">JCM 16328</strain>
    </source>
</reference>
<evidence type="ECO:0000256" key="1">
    <source>
        <dbReference type="SAM" id="MobiDB-lite"/>
    </source>
</evidence>
<proteinExistence type="predicted"/>
<feature type="region of interest" description="Disordered" evidence="1">
    <location>
        <begin position="240"/>
        <end position="272"/>
    </location>
</feature>
<dbReference type="RefSeq" id="WP_343774376.1">
    <property type="nucleotide sequence ID" value="NZ_BAAADV010000005.1"/>
</dbReference>
<name>A0AAV3TBW1_9EURY</name>
<gene>
    <name evidence="2" type="ORF">GCM10009020_25040</name>
</gene>
<sequence>MTDEVPGDLIELSETYLDLFGGSDVDEVEVEEDLEYWQEQVNEFEEGTPMYEMAVGERDKLKERFEELSTQEERHEQFRTELLTRSSTEFAPQNDWLHESVISALSLALTGKKSEKILIGDHSLPDDADTLSKKEMVAIAKNIHAVSKHAIDSSDIIEELWEKMSTNERAPITEILAQEGSLISSGDISDQLDKDATDNPGANLRYVLNSSEYYPYYREAGAWTLSLVGEYVWQKYGDVSEEENDENAESGESDKQASLDSLKNSTGGASNE</sequence>
<comment type="caution">
    <text evidence="2">The sequence shown here is derived from an EMBL/GenBank/DDBJ whole genome shotgun (WGS) entry which is preliminary data.</text>
</comment>